<dbReference type="AlphaFoldDB" id="A0A1I8A791"/>
<dbReference type="PANTHER" id="PTHR21629">
    <property type="entry name" value="C6 DOMAIN-CONTAINING PROTEIN"/>
    <property type="match status" value="1"/>
</dbReference>
<reference evidence="3" key="1">
    <citation type="submission" date="2016-11" db="UniProtKB">
        <authorList>
            <consortium name="WormBaseParasite"/>
        </authorList>
    </citation>
    <scope>IDENTIFICATION</scope>
</reference>
<organism evidence="2 3">
    <name type="scientific">Steinernema glaseri</name>
    <dbReference type="NCBI Taxonomy" id="37863"/>
    <lineage>
        <taxon>Eukaryota</taxon>
        <taxon>Metazoa</taxon>
        <taxon>Ecdysozoa</taxon>
        <taxon>Nematoda</taxon>
        <taxon>Chromadorea</taxon>
        <taxon>Rhabditida</taxon>
        <taxon>Tylenchina</taxon>
        <taxon>Panagrolaimomorpha</taxon>
        <taxon>Strongyloidoidea</taxon>
        <taxon>Steinernematidae</taxon>
        <taxon>Steinernema</taxon>
    </lineage>
</organism>
<dbReference type="InterPro" id="IPR002601">
    <property type="entry name" value="C6_domain"/>
</dbReference>
<accession>A0A1I8A791</accession>
<dbReference type="PANTHER" id="PTHR21629:SF5">
    <property type="entry name" value="C6 DOMAIN-CONTAINING PROTEIN"/>
    <property type="match status" value="1"/>
</dbReference>
<dbReference type="WBParaSite" id="L893_g33390.t1">
    <property type="protein sequence ID" value="L893_g33390.t1"/>
    <property type="gene ID" value="L893_g33390"/>
</dbReference>
<feature type="domain" description="C6" evidence="1">
    <location>
        <begin position="214"/>
        <end position="307"/>
    </location>
</feature>
<keyword evidence="2" id="KW-1185">Reference proteome</keyword>
<evidence type="ECO:0000313" key="2">
    <source>
        <dbReference type="Proteomes" id="UP000095287"/>
    </source>
</evidence>
<sequence>MERMTSFVTQFNDCVVLRLEAPYQALALDRFGNDVVDGCVTRTVECKGLENPARTRLVWDATTSEDTPASVTRTVKCNAARQWILSQDGEQIAVKEVGCLATTKPPDEDRCKECAPIDVVLGGPFMGKAMNVGVGADDRGCAISTVECRGEDDPLRTSIVWNDGEFVSEDTPAVVERTLKCNANAEWILTEGGASTVIKKATCVAVGEKVVPKCQKCARLPLNQGAGWEVMAEDVDGVTADGCLTRSFECRGWEDAVQTELVWNGGAVAPSADTPASVRRSIRCSDAEEWILEEARPVPVVVKEVGCRVRKELKDCRRCAPVVVNPGDPMGRDEAGVDADGCATRTFRCDGVENPLITALVWNKQEISRGATLDSVERTVTCNDGGQWILKEGGKDIPVTEVACDAKSDECKKCTKDLPVDPNFPIHAELGPQNDRDCATLDLICGEENVQRAAIRWNDGDDGDLVGEDPNFVFEQLFCNNRREWVHARNGQLTVIRKVACLLEFAG</sequence>
<feature type="domain" description="C6" evidence="1">
    <location>
        <begin position="114"/>
        <end position="203"/>
    </location>
</feature>
<name>A0A1I8A791_9BILA</name>
<evidence type="ECO:0000313" key="3">
    <source>
        <dbReference type="WBParaSite" id="L893_g33390.t1"/>
    </source>
</evidence>
<dbReference type="Proteomes" id="UP000095287">
    <property type="component" value="Unplaced"/>
</dbReference>
<evidence type="ECO:0000259" key="1">
    <source>
        <dbReference type="SMART" id="SM01048"/>
    </source>
</evidence>
<feature type="domain" description="C6" evidence="1">
    <location>
        <begin position="319"/>
        <end position="404"/>
    </location>
</feature>
<protein>
    <submittedName>
        <fullName evidence="3">Ig-like domain-containing protein</fullName>
    </submittedName>
</protein>
<proteinExistence type="predicted"/>
<dbReference type="Pfam" id="PF01681">
    <property type="entry name" value="C6"/>
    <property type="match status" value="1"/>
</dbReference>
<dbReference type="SMART" id="SM01048">
    <property type="entry name" value="C6"/>
    <property type="match status" value="3"/>
</dbReference>